<evidence type="ECO:0000313" key="17">
    <source>
        <dbReference type="Proteomes" id="UP000509346"/>
    </source>
</evidence>
<comment type="similarity">
    <text evidence="3">Belongs to the halobacterial S-layer protein family.</text>
</comment>
<keyword evidence="10 14" id="KW-1133">Transmembrane helix</keyword>
<dbReference type="KEGG" id="hpel:HZS54_06075"/>
<gene>
    <name evidence="16" type="ORF">HZS54_06075</name>
</gene>
<keyword evidence="17" id="KW-1185">Reference proteome</keyword>
<evidence type="ECO:0000256" key="5">
    <source>
        <dbReference type="ARBA" id="ARBA00022512"/>
    </source>
</evidence>
<keyword evidence="4" id="KW-1003">Cell membrane</keyword>
<accession>A0A7D5PH73</accession>
<dbReference type="AlphaFoldDB" id="A0A7D5PH73"/>
<dbReference type="EMBL" id="CP058909">
    <property type="protein sequence ID" value="QLH84919.1"/>
    <property type="molecule type" value="Genomic_DNA"/>
</dbReference>
<name>A0A7D5PH73_9EURY</name>
<dbReference type="PANTHER" id="PTHR48148">
    <property type="entry name" value="KERATINOCYTE PROLINE-RICH PROTEIN"/>
    <property type="match status" value="1"/>
</dbReference>
<feature type="compositionally biased region" description="Low complexity" evidence="13">
    <location>
        <begin position="782"/>
        <end position="791"/>
    </location>
</feature>
<feature type="compositionally biased region" description="Low complexity" evidence="13">
    <location>
        <begin position="764"/>
        <end position="774"/>
    </location>
</feature>
<keyword evidence="5" id="KW-0134">Cell wall</keyword>
<evidence type="ECO:0000256" key="11">
    <source>
        <dbReference type="ARBA" id="ARBA00023136"/>
    </source>
</evidence>
<keyword evidence="6" id="KW-0964">Secreted</keyword>
<protein>
    <submittedName>
        <fullName evidence="16">PGF-CTERM sorting domain-containing protein</fullName>
    </submittedName>
</protein>
<evidence type="ECO:0000313" key="16">
    <source>
        <dbReference type="EMBL" id="QLH84919.1"/>
    </source>
</evidence>
<dbReference type="GO" id="GO:0005886">
    <property type="term" value="C:plasma membrane"/>
    <property type="evidence" value="ECO:0007669"/>
    <property type="project" value="UniProtKB-SubCell"/>
</dbReference>
<evidence type="ECO:0000256" key="1">
    <source>
        <dbReference type="ARBA" id="ARBA00004236"/>
    </source>
</evidence>
<dbReference type="InterPro" id="IPR026371">
    <property type="entry name" value="PGF_CTERM"/>
</dbReference>
<dbReference type="PANTHER" id="PTHR48148:SF3">
    <property type="entry name" value="KERATINOCYTE PROLINE-RICH PROTEIN"/>
    <property type="match status" value="1"/>
</dbReference>
<proteinExistence type="inferred from homology"/>
<dbReference type="GeneID" id="56082138"/>
<sequence>MTTQDKLRGLILAALMVTSVFAGTIALSGTVAADRGAGNVETLPETVFVGEGDLDFTPVGDISDNQGIVFYGTSGDADGDIITVSDPSTVDTGEFSTGAYDIQTAGASGDDASGTVGGSTDISVQEGEMSGVTIYQGLNTDGAEVQNGRIGDTDYLTIEPDYNFEVADKVSVTVEDEEGFNITDRALTENSEEVDAADQTNNILLPDNTDDEFVKIDVEDLPPGTYDVTAEGDDIGASQTVTFTIGEDDANLEFDSSSIIKGENAVLNVSGNPGATPWIRIDSDDLDTEVIQEGEDSNENAILDSVFENGFSDADYDSQSEYIYAQVDLGDDGEDRVRLGSADFEADSTLTVEAVTPDATNPTEEEQMAAIRGEDTLAEADLEVAEQTITLDNVDSPIAVNEDFMMNGSAPEIDSVTPYAKVGTEWHQITVDDDTVDIDEDGEFNLEATADGELAIAGSYRIGVAPGSPEENAEIIDSDAWGDTVTPTASTSIQTVAGNLSASLSRTDIAAVSDDSVTLSGGAFGQSKAVVYTVGPRGDVEQESLDIEGNEFSQELDGFNRRGTHNLIVVGTGGDSRYVPVQQGDGGWDPSTIVTTINEDSMTQEDAVAIILDKHDATGYNDDIARANLTARSPSITVEDVSEVTPSPTVFNGTSNREPGTVLFAEMTDDDGNSVVSGQIEVSDEGTWSFNANLQDVETGNYTFAIEGDETSASTQVSVVEEISTPTPTPEPTPTATPSPTPEPTPTPTPTPEPTPTPTPEPTPTATATPTDAPSDGDDGGDTTPSPTTTGDGPGFGVVVSLIALLAAALIATRRRD</sequence>
<keyword evidence="8 14" id="KW-0812">Transmembrane</keyword>
<evidence type="ECO:0000256" key="9">
    <source>
        <dbReference type="ARBA" id="ARBA00022729"/>
    </source>
</evidence>
<dbReference type="NCBIfam" id="TIGR04126">
    <property type="entry name" value="PGF_CTERM"/>
    <property type="match status" value="1"/>
</dbReference>
<evidence type="ECO:0000256" key="3">
    <source>
        <dbReference type="ARBA" id="ARBA00009327"/>
    </source>
</evidence>
<reference evidence="16 17" key="1">
    <citation type="submission" date="2020-07" db="EMBL/GenBank/DDBJ databases">
        <title>Halosimplex litoreum sp. nov. and Halosimplex rubrum sp. nov., isolated from different salt environments.</title>
        <authorList>
            <person name="Cui H."/>
        </authorList>
    </citation>
    <scope>NUCLEOTIDE SEQUENCE [LARGE SCALE GENOMIC DNA]</scope>
    <source>
        <strain evidence="16 17">R2</strain>
    </source>
</reference>
<dbReference type="Pfam" id="PF18204">
    <property type="entry name" value="PGF-CTERM"/>
    <property type="match status" value="1"/>
</dbReference>
<feature type="domain" description="PGF-CTERM archaeal protein-sorting signal" evidence="15">
    <location>
        <begin position="794"/>
        <end position="815"/>
    </location>
</feature>
<evidence type="ECO:0000256" key="6">
    <source>
        <dbReference type="ARBA" id="ARBA00022525"/>
    </source>
</evidence>
<evidence type="ECO:0000256" key="12">
    <source>
        <dbReference type="ARBA" id="ARBA00023180"/>
    </source>
</evidence>
<keyword evidence="12" id="KW-0325">Glycoprotein</keyword>
<evidence type="ECO:0000256" key="4">
    <source>
        <dbReference type="ARBA" id="ARBA00022475"/>
    </source>
</evidence>
<evidence type="ECO:0000259" key="15">
    <source>
        <dbReference type="Pfam" id="PF18204"/>
    </source>
</evidence>
<keyword evidence="7" id="KW-0701">S-layer</keyword>
<evidence type="ECO:0000256" key="2">
    <source>
        <dbReference type="ARBA" id="ARBA00004237"/>
    </source>
</evidence>
<evidence type="ECO:0000256" key="7">
    <source>
        <dbReference type="ARBA" id="ARBA00022601"/>
    </source>
</evidence>
<dbReference type="RefSeq" id="WP_179922949.1">
    <property type="nucleotide sequence ID" value="NZ_CP058909.1"/>
</dbReference>
<keyword evidence="11 14" id="KW-0472">Membrane</keyword>
<dbReference type="GO" id="GO:0030115">
    <property type="term" value="C:S-layer"/>
    <property type="evidence" value="ECO:0007669"/>
    <property type="project" value="UniProtKB-SubCell"/>
</dbReference>
<evidence type="ECO:0000256" key="14">
    <source>
        <dbReference type="SAM" id="Phobius"/>
    </source>
</evidence>
<feature type="transmembrane region" description="Helical" evidence="14">
    <location>
        <begin position="795"/>
        <end position="813"/>
    </location>
</feature>
<dbReference type="Proteomes" id="UP000509346">
    <property type="component" value="Chromosome"/>
</dbReference>
<dbReference type="OrthoDB" id="242828at2157"/>
<dbReference type="InterPro" id="IPR026452">
    <property type="entry name" value="Surf_glycop_sig_pep"/>
</dbReference>
<organism evidence="16 17">
    <name type="scientific">Halosimplex pelagicum</name>
    <dbReference type="NCBI Taxonomy" id="869886"/>
    <lineage>
        <taxon>Archaea</taxon>
        <taxon>Methanobacteriati</taxon>
        <taxon>Methanobacteriota</taxon>
        <taxon>Stenosarchaea group</taxon>
        <taxon>Halobacteria</taxon>
        <taxon>Halobacteriales</taxon>
        <taxon>Haloarculaceae</taxon>
        <taxon>Halosimplex</taxon>
    </lineage>
</organism>
<keyword evidence="9" id="KW-0732">Signal</keyword>
<feature type="compositionally biased region" description="Pro residues" evidence="13">
    <location>
        <begin position="727"/>
        <end position="763"/>
    </location>
</feature>
<comment type="subcellular location">
    <subcellularLocation>
        <location evidence="1">Cell membrane</location>
    </subcellularLocation>
    <subcellularLocation>
        <location evidence="2">Secreted</location>
        <location evidence="2">Cell wall</location>
        <location evidence="2">S-layer</location>
    </subcellularLocation>
</comment>
<evidence type="ECO:0000256" key="13">
    <source>
        <dbReference type="SAM" id="MobiDB-lite"/>
    </source>
</evidence>
<feature type="region of interest" description="Disordered" evidence="13">
    <location>
        <begin position="711"/>
        <end position="796"/>
    </location>
</feature>
<evidence type="ECO:0000256" key="8">
    <source>
        <dbReference type="ARBA" id="ARBA00022692"/>
    </source>
</evidence>
<dbReference type="NCBIfam" id="TIGR04207">
    <property type="entry name" value="halo_sig_pep"/>
    <property type="match status" value="1"/>
</dbReference>
<evidence type="ECO:0000256" key="10">
    <source>
        <dbReference type="ARBA" id="ARBA00022989"/>
    </source>
</evidence>